<evidence type="ECO:0000313" key="2">
    <source>
        <dbReference type="EMBL" id="SNS88141.1"/>
    </source>
</evidence>
<dbReference type="SUPFAM" id="SSF89550">
    <property type="entry name" value="PHP domain-like"/>
    <property type="match status" value="1"/>
</dbReference>
<dbReference type="GO" id="GO:0035312">
    <property type="term" value="F:5'-3' DNA exonuclease activity"/>
    <property type="evidence" value="ECO:0007669"/>
    <property type="project" value="TreeGrafter"/>
</dbReference>
<dbReference type="Gene3D" id="3.20.20.140">
    <property type="entry name" value="Metal-dependent hydrolases"/>
    <property type="match status" value="1"/>
</dbReference>
<dbReference type="RefSeq" id="WP_089246507.1">
    <property type="nucleotide sequence ID" value="NZ_FZOW01000006.1"/>
</dbReference>
<dbReference type="InterPro" id="IPR052018">
    <property type="entry name" value="PHP_domain"/>
</dbReference>
<dbReference type="CDD" id="cd07438">
    <property type="entry name" value="PHP_HisPPase_AMP"/>
    <property type="match status" value="1"/>
</dbReference>
<dbReference type="Proteomes" id="UP000198327">
    <property type="component" value="Unassembled WGS sequence"/>
</dbReference>
<reference evidence="3" key="1">
    <citation type="submission" date="2017-06" db="EMBL/GenBank/DDBJ databases">
        <authorList>
            <person name="Varghese N."/>
            <person name="Submissions S."/>
        </authorList>
    </citation>
    <scope>NUCLEOTIDE SEQUENCE [LARGE SCALE GENOMIC DNA]</scope>
    <source>
        <strain evidence="3">JCM 23211</strain>
    </source>
</reference>
<dbReference type="PANTHER" id="PTHR42924:SF3">
    <property type="entry name" value="POLYMERASE_HISTIDINOL PHOSPHATASE N-TERMINAL DOMAIN-CONTAINING PROTEIN"/>
    <property type="match status" value="1"/>
</dbReference>
<dbReference type="InterPro" id="IPR004013">
    <property type="entry name" value="PHP_dom"/>
</dbReference>
<dbReference type="OrthoDB" id="9804333at2"/>
<accession>A0A239I3T8</accession>
<organism evidence="2 3">
    <name type="scientific">Rhodococcoides kyotonense</name>
    <dbReference type="NCBI Taxonomy" id="398843"/>
    <lineage>
        <taxon>Bacteria</taxon>
        <taxon>Bacillati</taxon>
        <taxon>Actinomycetota</taxon>
        <taxon>Actinomycetes</taxon>
        <taxon>Mycobacteriales</taxon>
        <taxon>Nocardiaceae</taxon>
        <taxon>Rhodococcoides</taxon>
    </lineage>
</organism>
<name>A0A239I3T8_9NOCA</name>
<feature type="domain" description="Polymerase/histidinol phosphatase N-terminal" evidence="1">
    <location>
        <begin position="3"/>
        <end position="67"/>
    </location>
</feature>
<dbReference type="SMART" id="SM00481">
    <property type="entry name" value="POLIIIAc"/>
    <property type="match status" value="1"/>
</dbReference>
<dbReference type="PANTHER" id="PTHR42924">
    <property type="entry name" value="EXONUCLEASE"/>
    <property type="match status" value="1"/>
</dbReference>
<evidence type="ECO:0000313" key="3">
    <source>
        <dbReference type="Proteomes" id="UP000198327"/>
    </source>
</evidence>
<dbReference type="Pfam" id="PF02811">
    <property type="entry name" value="PHP"/>
    <property type="match status" value="1"/>
</dbReference>
<dbReference type="InterPro" id="IPR016195">
    <property type="entry name" value="Pol/histidinol_Pase-like"/>
</dbReference>
<protein>
    <recommendedName>
        <fullName evidence="1">Polymerase/histidinol phosphatase N-terminal domain-containing protein</fullName>
    </recommendedName>
</protein>
<dbReference type="AlphaFoldDB" id="A0A239I3T8"/>
<dbReference type="InterPro" id="IPR003141">
    <property type="entry name" value="Pol/His_phosphatase_N"/>
</dbReference>
<evidence type="ECO:0000259" key="1">
    <source>
        <dbReference type="SMART" id="SM00481"/>
    </source>
</evidence>
<keyword evidence="3" id="KW-1185">Reference proteome</keyword>
<proteinExistence type="predicted"/>
<gene>
    <name evidence="2" type="ORF">SAMN05421642_106195</name>
</gene>
<dbReference type="GO" id="GO:0004534">
    <property type="term" value="F:5'-3' RNA exonuclease activity"/>
    <property type="evidence" value="ECO:0007669"/>
    <property type="project" value="TreeGrafter"/>
</dbReference>
<dbReference type="EMBL" id="FZOW01000006">
    <property type="protein sequence ID" value="SNS88141.1"/>
    <property type="molecule type" value="Genomic_DNA"/>
</dbReference>
<dbReference type="Gene3D" id="1.10.150.650">
    <property type="match status" value="1"/>
</dbReference>
<sequence length="284" mass="30082">MRIDLHTHSSASDGTDTPTELVHAAAAAGLDVVALTDHDTTSGWDEAVAAAPAGLTVVRGMEMSCEGRGEDGNPVAVHLLAYLFDPNDPAFAAERRRLRAERVARIRVMAERLAVDYPTIEPDAILAACGPSAGRPHLARALVDLGAVASVQAAFDGPLKTDSPYYVAKIDTPLERAVELIGAAGGVSVVAHARARLRGRLLDLDHIRELVGHGLGGLEVEHADHDASDTKILRELTEELDLIATGSSDYHGENKTLKLGEHTTAVDQYDRLVARSRATTTTGG</sequence>
<dbReference type="STRING" id="398843.A3K89_06955"/>